<dbReference type="EMBL" id="PVTF01000002">
    <property type="protein sequence ID" value="PRY45253.1"/>
    <property type="molecule type" value="Genomic_DNA"/>
</dbReference>
<dbReference type="Gene3D" id="1.10.10.10">
    <property type="entry name" value="Winged helix-like DNA-binding domain superfamily/Winged helix DNA-binding domain"/>
    <property type="match status" value="1"/>
</dbReference>
<evidence type="ECO:0000259" key="5">
    <source>
        <dbReference type="PROSITE" id="PS51078"/>
    </source>
</evidence>
<keyword evidence="3" id="KW-0804">Transcription</keyword>
<dbReference type="PANTHER" id="PTHR30136">
    <property type="entry name" value="HELIX-TURN-HELIX TRANSCRIPTIONAL REGULATOR, ICLR FAMILY"/>
    <property type="match status" value="1"/>
</dbReference>
<dbReference type="SUPFAM" id="SSF55781">
    <property type="entry name" value="GAF domain-like"/>
    <property type="match status" value="1"/>
</dbReference>
<dbReference type="GO" id="GO:0003677">
    <property type="term" value="F:DNA binding"/>
    <property type="evidence" value="ECO:0007669"/>
    <property type="project" value="UniProtKB-KW"/>
</dbReference>
<name>A0A2T0THW9_9PSEU</name>
<dbReference type="Pfam" id="PF01614">
    <property type="entry name" value="IclR_C"/>
    <property type="match status" value="1"/>
</dbReference>
<dbReference type="PROSITE" id="PS51078">
    <property type="entry name" value="ICLR_ED"/>
    <property type="match status" value="1"/>
</dbReference>
<dbReference type="InterPro" id="IPR036390">
    <property type="entry name" value="WH_DNA-bd_sf"/>
</dbReference>
<dbReference type="Pfam" id="PF09339">
    <property type="entry name" value="HTH_IclR"/>
    <property type="match status" value="1"/>
</dbReference>
<comment type="caution">
    <text evidence="6">The sequence shown here is derived from an EMBL/GenBank/DDBJ whole genome shotgun (WGS) entry which is preliminary data.</text>
</comment>
<dbReference type="InterPro" id="IPR036388">
    <property type="entry name" value="WH-like_DNA-bd_sf"/>
</dbReference>
<keyword evidence="2" id="KW-0238">DNA-binding</keyword>
<organism evidence="6 7">
    <name type="scientific">Umezawaea tangerina</name>
    <dbReference type="NCBI Taxonomy" id="84725"/>
    <lineage>
        <taxon>Bacteria</taxon>
        <taxon>Bacillati</taxon>
        <taxon>Actinomycetota</taxon>
        <taxon>Actinomycetes</taxon>
        <taxon>Pseudonocardiales</taxon>
        <taxon>Pseudonocardiaceae</taxon>
        <taxon>Umezawaea</taxon>
    </lineage>
</organism>
<dbReference type="GO" id="GO:0045892">
    <property type="term" value="P:negative regulation of DNA-templated transcription"/>
    <property type="evidence" value="ECO:0007669"/>
    <property type="project" value="TreeGrafter"/>
</dbReference>
<evidence type="ECO:0000256" key="2">
    <source>
        <dbReference type="ARBA" id="ARBA00023125"/>
    </source>
</evidence>
<accession>A0A2T0THW9</accession>
<dbReference type="PANTHER" id="PTHR30136:SF35">
    <property type="entry name" value="HTH-TYPE TRANSCRIPTIONAL REGULATOR RV1719"/>
    <property type="match status" value="1"/>
</dbReference>
<feature type="domain" description="HTH iclR-type" evidence="4">
    <location>
        <begin position="1"/>
        <end position="59"/>
    </location>
</feature>
<proteinExistence type="predicted"/>
<dbReference type="GO" id="GO:0003700">
    <property type="term" value="F:DNA-binding transcription factor activity"/>
    <property type="evidence" value="ECO:0007669"/>
    <property type="project" value="TreeGrafter"/>
</dbReference>
<keyword evidence="7" id="KW-1185">Reference proteome</keyword>
<dbReference type="RefSeq" id="WP_245886241.1">
    <property type="nucleotide sequence ID" value="NZ_PVTF01000002.1"/>
</dbReference>
<evidence type="ECO:0000313" key="6">
    <source>
        <dbReference type="EMBL" id="PRY45253.1"/>
    </source>
</evidence>
<protein>
    <submittedName>
        <fullName evidence="6">IclR family transcriptional regulator</fullName>
    </submittedName>
</protein>
<dbReference type="SUPFAM" id="SSF46785">
    <property type="entry name" value="Winged helix' DNA-binding domain"/>
    <property type="match status" value="1"/>
</dbReference>
<dbReference type="Proteomes" id="UP000239494">
    <property type="component" value="Unassembled WGS sequence"/>
</dbReference>
<dbReference type="Gene3D" id="3.30.450.40">
    <property type="match status" value="1"/>
</dbReference>
<keyword evidence="1" id="KW-0805">Transcription regulation</keyword>
<dbReference type="InterPro" id="IPR005471">
    <property type="entry name" value="Tscrpt_reg_IclR_N"/>
</dbReference>
<reference evidence="6 7" key="1">
    <citation type="submission" date="2018-03" db="EMBL/GenBank/DDBJ databases">
        <title>Genomic Encyclopedia of Archaeal and Bacterial Type Strains, Phase II (KMG-II): from individual species to whole genera.</title>
        <authorList>
            <person name="Goeker M."/>
        </authorList>
    </citation>
    <scope>NUCLEOTIDE SEQUENCE [LARGE SCALE GENOMIC DNA]</scope>
    <source>
        <strain evidence="6 7">DSM 44720</strain>
    </source>
</reference>
<dbReference type="InterPro" id="IPR014757">
    <property type="entry name" value="Tscrpt_reg_IclR_C"/>
</dbReference>
<sequence length="242" mass="26382">MRKALGVLEVLAGASRPLSLSELSRMVDLPKSTLHRLMRVLTDLRLAVRMESKSYELGDYIFQLAATRDVAKVQNFGHAITPFLLELFQLTGKMVSVAMLSGMKVQHAGTLYTQEHSRLASAMRKPIPAHCSAAGKLLLAKTVRHPVNFCGTSPVAYTQWTVTGADRMKREFELIRRTGLSYARSEYIPELVEVAAPVHLGNVDPVAAVVIGGTVNRTDLKSVGRILLDAVGSIEEKLAGAC</sequence>
<dbReference type="AlphaFoldDB" id="A0A2T0THW9"/>
<evidence type="ECO:0000259" key="4">
    <source>
        <dbReference type="PROSITE" id="PS51077"/>
    </source>
</evidence>
<feature type="domain" description="IclR-ED" evidence="5">
    <location>
        <begin position="53"/>
        <end position="240"/>
    </location>
</feature>
<dbReference type="InterPro" id="IPR029016">
    <property type="entry name" value="GAF-like_dom_sf"/>
</dbReference>
<gene>
    <name evidence="6" type="ORF">CLV43_102818</name>
</gene>
<dbReference type="SMART" id="SM00346">
    <property type="entry name" value="HTH_ICLR"/>
    <property type="match status" value="1"/>
</dbReference>
<evidence type="ECO:0000256" key="3">
    <source>
        <dbReference type="ARBA" id="ARBA00023163"/>
    </source>
</evidence>
<dbReference type="InterPro" id="IPR050707">
    <property type="entry name" value="HTH_MetabolicPath_Reg"/>
</dbReference>
<evidence type="ECO:0000313" key="7">
    <source>
        <dbReference type="Proteomes" id="UP000239494"/>
    </source>
</evidence>
<evidence type="ECO:0000256" key="1">
    <source>
        <dbReference type="ARBA" id="ARBA00023015"/>
    </source>
</evidence>
<dbReference type="PROSITE" id="PS51077">
    <property type="entry name" value="HTH_ICLR"/>
    <property type="match status" value="1"/>
</dbReference>